<keyword evidence="1" id="KW-0472">Membrane</keyword>
<evidence type="ECO:0000313" key="2">
    <source>
        <dbReference type="EMBL" id="RAI94953.1"/>
    </source>
</evidence>
<keyword evidence="3" id="KW-1185">Reference proteome</keyword>
<dbReference type="GO" id="GO:0090313">
    <property type="term" value="P:regulation of protein targeting to membrane"/>
    <property type="evidence" value="ECO:0007669"/>
    <property type="project" value="TreeGrafter"/>
</dbReference>
<keyword evidence="1" id="KW-0812">Transmembrane</keyword>
<dbReference type="PANTHER" id="PTHR30441:SF8">
    <property type="entry name" value="DUF748 DOMAIN-CONTAINING PROTEIN"/>
    <property type="match status" value="1"/>
</dbReference>
<dbReference type="AlphaFoldDB" id="A0A327PSY8"/>
<reference evidence="2 3" key="1">
    <citation type="submission" date="2018-06" db="EMBL/GenBank/DDBJ databases">
        <title>Genomic Encyclopedia of Archaeal and Bacterial Type Strains, Phase II (KMG-II): from individual species to whole genera.</title>
        <authorList>
            <person name="Goeker M."/>
        </authorList>
    </citation>
    <scope>NUCLEOTIDE SEQUENCE [LARGE SCALE GENOMIC DNA]</scope>
    <source>
        <strain evidence="2 3">DSM 23446</strain>
    </source>
</reference>
<dbReference type="EMBL" id="QLLK01000001">
    <property type="protein sequence ID" value="RAI94953.1"/>
    <property type="molecule type" value="Genomic_DNA"/>
</dbReference>
<comment type="caution">
    <text evidence="2">The sequence shown here is derived from an EMBL/GenBank/DDBJ whole genome shotgun (WGS) entry which is preliminary data.</text>
</comment>
<sequence length="1022" mass="111263">MPVWNLLIPANPPIRLIKPFMKKTLIIILGVFTFLIAAAVAVPFLFKDKIAARIDREIAQSVNAKVIYDIDNVSLSLFRSFPSVSASITNLDIVGNAPFENDTLASLREFAVDFNLKSVLFDDYPTLTGVHLNGGNVYIKVLEDGTANYDITFPSEEVASEDKESNFQIGIDAMEVRDLNLVYDDRQLDYFMALGAINAKGSGEFTADVYDLPIEMEALIADITYEDVSYLTNKSFKGETLLNIDMNNMKFTLGEGDFQLNDFLFGLNGFLAMPNDDIEVDVSIDGKDNEFKSILSLVPGIYSESFSSLNTSGTMDFNGTIKGVYNDVKIPSFDISLKVADGMFQYPDLPRPVKNVNIDLQVKNETDNIDNTSVSIPTFNLDFGSNPISGKLFLSDLVSYTIDAALKGKLDLEELTSIFPIEGLAMKGNLDLDATAKGRYDSVAGVIPAINARLLLANGYVKSVDYPAPIEKLNINAKVQNSSGSMTDFLVDLSRFGFELEGEAINGNMKIRDFDKLIWDGEIVGGVDLKKILAIFPVVDMTMEGHINANINTKGSYAALEAKNYNQLETRGSMDVSNFTYSSTDVPQGIQITKAKAEFNPERINLTEFDSKIGESPLQATGSLSNYMDYLLGENGTLKGQLSLNSSRFNVNEWMTENASTDTASAELSVIELPKNINFSMVVAANEVLYDDMNLKEVKGTMALSDGVLSFSDASMKTMGGTIGLTGKYDPRDLTAPAFNFNLNIAELSIAEAFKSFNTIKAFAPIAQNLTGKFNSNLSFSGKLGQNMMPLLSSLDGEGILKVVETALKDSKILEGITSLTKLKDINTLQLKNISIPISIENGVMDVKPFDVKLWDYQAKVQGTAGFDGSLNYLINMQVPAGKFGSQANALLASISGTQTDENSTIPLALNLSGTYNSPKISLAGGNSMETLLANALKARVSGEAQTLQTQATDQFKAAQDSMKQALKAKSEVAQDSAKKELEKQVDVAKDKAVDEAKKLLKGFFPKSTPPAKPDTTTVKKD</sequence>
<evidence type="ECO:0000313" key="3">
    <source>
        <dbReference type="Proteomes" id="UP000249610"/>
    </source>
</evidence>
<gene>
    <name evidence="2" type="ORF">LV83_00201</name>
</gene>
<protein>
    <submittedName>
        <fullName evidence="2">AsmA-like protein</fullName>
    </submittedName>
</protein>
<dbReference type="GO" id="GO:0005886">
    <property type="term" value="C:plasma membrane"/>
    <property type="evidence" value="ECO:0007669"/>
    <property type="project" value="TreeGrafter"/>
</dbReference>
<dbReference type="InterPro" id="IPR052894">
    <property type="entry name" value="AsmA-related"/>
</dbReference>
<dbReference type="Proteomes" id="UP000249610">
    <property type="component" value="Unassembled WGS sequence"/>
</dbReference>
<keyword evidence="1" id="KW-1133">Transmembrane helix</keyword>
<dbReference type="PANTHER" id="PTHR30441">
    <property type="entry name" value="DUF748 DOMAIN-CONTAINING PROTEIN"/>
    <property type="match status" value="1"/>
</dbReference>
<evidence type="ECO:0000256" key="1">
    <source>
        <dbReference type="SAM" id="Phobius"/>
    </source>
</evidence>
<proteinExistence type="predicted"/>
<name>A0A327PSY8_9BACT</name>
<accession>A0A327PSY8</accession>
<organism evidence="2 3">
    <name type="scientific">Algoriphagus yeomjeoni</name>
    <dbReference type="NCBI Taxonomy" id="291403"/>
    <lineage>
        <taxon>Bacteria</taxon>
        <taxon>Pseudomonadati</taxon>
        <taxon>Bacteroidota</taxon>
        <taxon>Cytophagia</taxon>
        <taxon>Cytophagales</taxon>
        <taxon>Cyclobacteriaceae</taxon>
        <taxon>Algoriphagus</taxon>
    </lineage>
</organism>
<feature type="transmembrane region" description="Helical" evidence="1">
    <location>
        <begin position="25"/>
        <end position="46"/>
    </location>
</feature>